<protein>
    <recommendedName>
        <fullName evidence="5">Gfo/Idh/MocA-like oxidoreductase N-terminal domain-containing protein</fullName>
    </recommendedName>
</protein>
<dbReference type="Gene3D" id="3.40.50.10680">
    <property type="entry name" value="CofD-like domains"/>
    <property type="match status" value="1"/>
</dbReference>
<reference evidence="3" key="1">
    <citation type="submission" date="2020-04" db="EMBL/GenBank/DDBJ databases">
        <title>Draft genome resource of the tomato pathogen Pseudocercospora fuligena.</title>
        <authorList>
            <person name="Zaccaron A."/>
        </authorList>
    </citation>
    <scope>NUCLEOTIDE SEQUENCE</scope>
    <source>
        <strain evidence="3">PF001</strain>
    </source>
</reference>
<dbReference type="InterPro" id="IPR004104">
    <property type="entry name" value="Gfo/Idh/MocA-like_OxRdtase_C"/>
</dbReference>
<dbReference type="GO" id="GO:0043743">
    <property type="term" value="F:LPPG:FO 2-phospho-L-lactate transferase activity"/>
    <property type="evidence" value="ECO:0007669"/>
    <property type="project" value="InterPro"/>
</dbReference>
<feature type="domain" description="Gfo/Idh/MocA-like oxidoreductase N-terminal" evidence="1">
    <location>
        <begin position="558"/>
        <end position="678"/>
    </location>
</feature>
<dbReference type="OrthoDB" id="10267139at2759"/>
<feature type="domain" description="Gfo/Idh/MocA-like oxidoreductase C-terminal" evidence="2">
    <location>
        <begin position="694"/>
        <end position="914"/>
    </location>
</feature>
<dbReference type="InterPro" id="IPR000683">
    <property type="entry name" value="Gfo/Idh/MocA-like_OxRdtase_N"/>
</dbReference>
<dbReference type="Pfam" id="PF02894">
    <property type="entry name" value="GFO_IDH_MocA_C"/>
    <property type="match status" value="1"/>
</dbReference>
<dbReference type="Gene3D" id="3.40.50.720">
    <property type="entry name" value="NAD(P)-binding Rossmann-like Domain"/>
    <property type="match status" value="1"/>
</dbReference>
<proteinExistence type="predicted"/>
<sequence>MPRVSSPICNISISVVTMATQQHDFAMHAANGGWQPNWNLLNVPSEPGSGTSTPKLSAQRGGIVVFSGGSAANSLVDVFNEIREANSTSLCYVIPISDNGGSSSELIRVFGGPGIGDVRSRLVRLIPDEGDEAQAIKTFFNHRLPRGYAPARAEWLDIVEATHSLWNGISSPKKELIRSFLNSMNQEIVKRLRPTSKFDFSGASIGNLFLTGISARLFTGSFEASIYLVSSICGVPSTVSILPALNTNFAHHIATGLADGTIIYGQNNISHPSVPAAPVDHVPVSPMQALRAETEEHDKVEDANMPGTLPTLRKPAITFSKEDEEELPARIERLWYINPYGQEITIPANPRVMESLRNSSCIIYSIGSLFTSIIPSLVLKGVGAAIASPLIRTKILILNGTLDRETGPSINPFTALDFIAAIANACRDSQGLSRPNAEDYWQYVTHVIYLDGPLSPKLDKEALSKIGIESLRVYGRNDESRKGGRYDTKALTQALEAVIGRKDPRGLSRRNTLHPNSTATNGEKFKDLTQLTLYKKDLATIRESSIGHSSINMAAKPLNVAVVGYGLSAKVFHIPLVLTLPDEYKLYGVVQRSPKPDDDASKDHAGIKSWRSVDEVYADTNVDVVIVTTTPESHFEMAKKSLESGKNVVVEKPFVPTAEEAGELAKIAEKSGKKLAVYQNRRFDADFLTLRKIMAEGLLGDISEFETHFDRHRPDAPPAGSWKNDDKPAHGSLYDLGTHLIDQVYHTFGMPKRVTAFIGRQRRSVSSGPPDSHTVLLHYDGPLLVTVKAGVVSPEVEQLRYWVRGTKGSFKKFHLDRQEDQLRKENVGPGHPEFGVDPESHYGTLITVENEKATPVVRKYPTIKPATYVEYYRIFAKAIRGEGEVPVKAEEARDVLQIIELAKLSSKEGRTVEV</sequence>
<dbReference type="Pfam" id="PF01933">
    <property type="entry name" value="CofD"/>
    <property type="match status" value="1"/>
</dbReference>
<evidence type="ECO:0000259" key="1">
    <source>
        <dbReference type="Pfam" id="PF01408"/>
    </source>
</evidence>
<dbReference type="Gene3D" id="3.30.360.10">
    <property type="entry name" value="Dihydrodipicolinate Reductase, domain 2"/>
    <property type="match status" value="1"/>
</dbReference>
<dbReference type="CDD" id="cd07187">
    <property type="entry name" value="YvcK_like"/>
    <property type="match status" value="1"/>
</dbReference>
<keyword evidence="4" id="KW-1185">Reference proteome</keyword>
<evidence type="ECO:0008006" key="5">
    <source>
        <dbReference type="Google" id="ProtNLM"/>
    </source>
</evidence>
<name>A0A8H6RRM9_9PEZI</name>
<evidence type="ECO:0000313" key="4">
    <source>
        <dbReference type="Proteomes" id="UP000660729"/>
    </source>
</evidence>
<dbReference type="SUPFAM" id="SSF142338">
    <property type="entry name" value="CofD-like"/>
    <property type="match status" value="1"/>
</dbReference>
<dbReference type="InterPro" id="IPR036291">
    <property type="entry name" value="NAD(P)-bd_dom_sf"/>
</dbReference>
<organism evidence="3 4">
    <name type="scientific">Pseudocercospora fuligena</name>
    <dbReference type="NCBI Taxonomy" id="685502"/>
    <lineage>
        <taxon>Eukaryota</taxon>
        <taxon>Fungi</taxon>
        <taxon>Dikarya</taxon>
        <taxon>Ascomycota</taxon>
        <taxon>Pezizomycotina</taxon>
        <taxon>Dothideomycetes</taxon>
        <taxon>Dothideomycetidae</taxon>
        <taxon>Mycosphaerellales</taxon>
        <taxon>Mycosphaerellaceae</taxon>
        <taxon>Pseudocercospora</taxon>
    </lineage>
</organism>
<evidence type="ECO:0000259" key="2">
    <source>
        <dbReference type="Pfam" id="PF02894"/>
    </source>
</evidence>
<accession>A0A8H6RRM9</accession>
<gene>
    <name evidence="3" type="ORF">HII31_02986</name>
</gene>
<dbReference type="InterPro" id="IPR038136">
    <property type="entry name" value="CofD-like_dom_sf"/>
</dbReference>
<dbReference type="AlphaFoldDB" id="A0A8H6RRM9"/>
<dbReference type="SUPFAM" id="SSF51735">
    <property type="entry name" value="NAD(P)-binding Rossmann-fold domains"/>
    <property type="match status" value="1"/>
</dbReference>
<dbReference type="Pfam" id="PF01408">
    <property type="entry name" value="GFO_IDH_MocA"/>
    <property type="match status" value="1"/>
</dbReference>
<dbReference type="GO" id="GO:0000166">
    <property type="term" value="F:nucleotide binding"/>
    <property type="evidence" value="ECO:0007669"/>
    <property type="project" value="InterPro"/>
</dbReference>
<dbReference type="Proteomes" id="UP000660729">
    <property type="component" value="Unassembled WGS sequence"/>
</dbReference>
<dbReference type="EMBL" id="JABCIY010000038">
    <property type="protein sequence ID" value="KAF7195668.1"/>
    <property type="molecule type" value="Genomic_DNA"/>
</dbReference>
<comment type="caution">
    <text evidence="3">The sequence shown here is derived from an EMBL/GenBank/DDBJ whole genome shotgun (WGS) entry which is preliminary data.</text>
</comment>
<dbReference type="PANTHER" id="PTHR31240">
    <property type="entry name" value="MATERNAL EFFECT EMBRYO ARREST 18"/>
    <property type="match status" value="1"/>
</dbReference>
<dbReference type="PANTHER" id="PTHR31240:SF0">
    <property type="entry name" value="MATERNAL EFFECT EMBRYO ARREST 18"/>
    <property type="match status" value="1"/>
</dbReference>
<evidence type="ECO:0000313" key="3">
    <source>
        <dbReference type="EMBL" id="KAF7195668.1"/>
    </source>
</evidence>
<dbReference type="InterPro" id="IPR002882">
    <property type="entry name" value="CofD"/>
</dbReference>